<dbReference type="AlphaFoldDB" id="W1NFQ5"/>
<keyword evidence="2" id="KW-1185">Reference proteome</keyword>
<reference evidence="2" key="1">
    <citation type="journal article" date="2013" name="Science">
        <title>The Amborella genome and the evolution of flowering plants.</title>
        <authorList>
            <consortium name="Amborella Genome Project"/>
        </authorList>
    </citation>
    <scope>NUCLEOTIDE SEQUENCE [LARGE SCALE GENOMIC DNA]</scope>
</reference>
<protein>
    <submittedName>
        <fullName evidence="1">Uncharacterized protein</fullName>
    </submittedName>
</protein>
<dbReference type="Gramene" id="ERM94632">
    <property type="protein sequence ID" value="ERM94632"/>
    <property type="gene ID" value="AMTR_s00011p00187580"/>
</dbReference>
<gene>
    <name evidence="1" type="ORF">AMTR_s00011p00187580</name>
</gene>
<evidence type="ECO:0000313" key="2">
    <source>
        <dbReference type="Proteomes" id="UP000017836"/>
    </source>
</evidence>
<dbReference type="Proteomes" id="UP000017836">
    <property type="component" value="Unassembled WGS sequence"/>
</dbReference>
<name>W1NFQ5_AMBTC</name>
<dbReference type="EMBL" id="KI397507">
    <property type="protein sequence ID" value="ERM94632.1"/>
    <property type="molecule type" value="Genomic_DNA"/>
</dbReference>
<proteinExistence type="predicted"/>
<dbReference type="HOGENOM" id="CLU_3056550_0_0_1"/>
<organism evidence="1 2">
    <name type="scientific">Amborella trichopoda</name>
    <dbReference type="NCBI Taxonomy" id="13333"/>
    <lineage>
        <taxon>Eukaryota</taxon>
        <taxon>Viridiplantae</taxon>
        <taxon>Streptophyta</taxon>
        <taxon>Embryophyta</taxon>
        <taxon>Tracheophyta</taxon>
        <taxon>Spermatophyta</taxon>
        <taxon>Magnoliopsida</taxon>
        <taxon>Amborellales</taxon>
        <taxon>Amborellaceae</taxon>
        <taxon>Amborella</taxon>
    </lineage>
</organism>
<accession>W1NFQ5</accession>
<evidence type="ECO:0000313" key="1">
    <source>
        <dbReference type="EMBL" id="ERM94632.1"/>
    </source>
</evidence>
<sequence length="54" mass="6397">MTQLESERDNGNWDEQEGFAHVMPWIRVHHKEGDFPCSHRVEDEMTAAKPCERE</sequence>
<feature type="non-terminal residue" evidence="1">
    <location>
        <position position="54"/>
    </location>
</feature>